<gene>
    <name evidence="1" type="ORF">GA0061080_10332</name>
</gene>
<keyword evidence="2" id="KW-1185">Reference proteome</keyword>
<accession>A0A1C4C9F7</accession>
<dbReference type="Proteomes" id="UP000199698">
    <property type="component" value="Unassembled WGS sequence"/>
</dbReference>
<dbReference type="AlphaFoldDB" id="A0A1C4C9F7"/>
<name>A0A1C4C9F7_9GAMM</name>
<evidence type="ECO:0000313" key="1">
    <source>
        <dbReference type="EMBL" id="SCC15715.1"/>
    </source>
</evidence>
<proteinExistence type="predicted"/>
<evidence type="ECO:0000313" key="2">
    <source>
        <dbReference type="Proteomes" id="UP000199698"/>
    </source>
</evidence>
<dbReference type="OrthoDB" id="7064247at2"/>
<organism evidence="1 2">
    <name type="scientific">Gilliamella intestini</name>
    <dbReference type="NCBI Taxonomy" id="1798183"/>
    <lineage>
        <taxon>Bacteria</taxon>
        <taxon>Pseudomonadati</taxon>
        <taxon>Pseudomonadota</taxon>
        <taxon>Gammaproteobacteria</taxon>
        <taxon>Orbales</taxon>
        <taxon>Orbaceae</taxon>
        <taxon>Gilliamella</taxon>
    </lineage>
</organism>
<dbReference type="RefSeq" id="WP_091124257.1">
    <property type="nucleotide sequence ID" value="NZ_FMBA01000033.1"/>
</dbReference>
<protein>
    <submittedName>
        <fullName evidence="1">Uncharacterized protein</fullName>
    </submittedName>
</protein>
<dbReference type="EMBL" id="FMBA01000033">
    <property type="protein sequence ID" value="SCC15715.1"/>
    <property type="molecule type" value="Genomic_DNA"/>
</dbReference>
<reference evidence="2" key="1">
    <citation type="submission" date="2016-08" db="EMBL/GenBank/DDBJ databases">
        <authorList>
            <person name="Varghese N."/>
            <person name="Submissions Spin"/>
        </authorList>
    </citation>
    <scope>NUCLEOTIDE SEQUENCE [LARGE SCALE GENOMIC DNA]</scope>
    <source>
        <strain evidence="2">R-53144</strain>
    </source>
</reference>
<sequence length="61" mass="6739">MDNPSKDNVEAVLRKINWAQEILNSVQQNVSDPQIGNILSGISFIMDSASMDAEALYQSIK</sequence>